<keyword evidence="1" id="KW-0997">Cell inner membrane</keyword>
<dbReference type="InterPro" id="IPR007401">
    <property type="entry name" value="DUF454"/>
</dbReference>
<dbReference type="PIRSF" id="PIRSF016789">
    <property type="entry name" value="DUF454"/>
    <property type="match status" value="1"/>
</dbReference>
<name>A0ABT0LCT3_9GAMM</name>
<accession>A0ABT0LCT3</accession>
<sequence>MGITRGFFLIIGLLSLLLGMIGIVLPLLPTVPFILLSAYCFARSSQRLHQWLMTHPWFSDALVNWQENKAIRKGLKKKAYIVSLLSFSVSIFLAPILWVKIFLFFIAICLFYYLKSVPEIEDEA</sequence>
<comment type="caution">
    <text evidence="3">The sequence shown here is derived from an EMBL/GenBank/DDBJ whole genome shotgun (WGS) entry which is preliminary data.</text>
</comment>
<dbReference type="Proteomes" id="UP001203423">
    <property type="component" value="Unassembled WGS sequence"/>
</dbReference>
<keyword evidence="4" id="KW-1185">Reference proteome</keyword>
<organism evidence="3 4">
    <name type="scientific">Shewanella surugensis</name>
    <dbReference type="NCBI Taxonomy" id="212020"/>
    <lineage>
        <taxon>Bacteria</taxon>
        <taxon>Pseudomonadati</taxon>
        <taxon>Pseudomonadota</taxon>
        <taxon>Gammaproteobacteria</taxon>
        <taxon>Alteromonadales</taxon>
        <taxon>Shewanellaceae</taxon>
        <taxon>Shewanella</taxon>
    </lineage>
</organism>
<feature type="transmembrane region" description="Helical" evidence="2">
    <location>
        <begin position="6"/>
        <end position="39"/>
    </location>
</feature>
<proteinExistence type="predicted"/>
<comment type="subcellular location">
    <subcellularLocation>
        <location evidence="1">Cell inner membrane</location>
        <topology evidence="1">Multi-pass membrane protein</topology>
    </subcellularLocation>
</comment>
<evidence type="ECO:0000313" key="3">
    <source>
        <dbReference type="EMBL" id="MCL1125379.1"/>
    </source>
</evidence>
<reference evidence="3 4" key="1">
    <citation type="submission" date="2022-01" db="EMBL/GenBank/DDBJ databases">
        <title>Whole genome-based taxonomy of the Shewanellaceae.</title>
        <authorList>
            <person name="Martin-Rodriguez A.J."/>
        </authorList>
    </citation>
    <scope>NUCLEOTIDE SEQUENCE [LARGE SCALE GENOMIC DNA]</scope>
    <source>
        <strain evidence="3 4">DSM 17177</strain>
    </source>
</reference>
<dbReference type="PANTHER" id="PTHR35813:SF1">
    <property type="entry name" value="INNER MEMBRANE PROTEIN YBAN"/>
    <property type="match status" value="1"/>
</dbReference>
<feature type="transmembrane region" description="Helical" evidence="2">
    <location>
        <begin position="81"/>
        <end position="114"/>
    </location>
</feature>
<gene>
    <name evidence="3" type="ORF">L2764_13050</name>
</gene>
<evidence type="ECO:0000256" key="2">
    <source>
        <dbReference type="SAM" id="Phobius"/>
    </source>
</evidence>
<evidence type="ECO:0000313" key="4">
    <source>
        <dbReference type="Proteomes" id="UP001203423"/>
    </source>
</evidence>
<dbReference type="RefSeq" id="WP_248940718.1">
    <property type="nucleotide sequence ID" value="NZ_JAKIKS010000047.1"/>
</dbReference>
<keyword evidence="2" id="KW-1133">Transmembrane helix</keyword>
<keyword evidence="1" id="KW-1003">Cell membrane</keyword>
<dbReference type="PANTHER" id="PTHR35813">
    <property type="entry name" value="INNER MEMBRANE PROTEIN YBAN"/>
    <property type="match status" value="1"/>
</dbReference>
<protein>
    <recommendedName>
        <fullName evidence="1">Inner membrane protein</fullName>
    </recommendedName>
</protein>
<dbReference type="Pfam" id="PF04304">
    <property type="entry name" value="DUF454"/>
    <property type="match status" value="1"/>
</dbReference>
<evidence type="ECO:0000256" key="1">
    <source>
        <dbReference type="PIRNR" id="PIRNR016789"/>
    </source>
</evidence>
<keyword evidence="1 2" id="KW-0472">Membrane</keyword>
<dbReference type="EMBL" id="JAKIKS010000047">
    <property type="protein sequence ID" value="MCL1125379.1"/>
    <property type="molecule type" value="Genomic_DNA"/>
</dbReference>
<keyword evidence="2" id="KW-0812">Transmembrane</keyword>